<evidence type="ECO:0000256" key="1">
    <source>
        <dbReference type="ARBA" id="ARBA00010879"/>
    </source>
</evidence>
<dbReference type="AlphaFoldDB" id="A0A093BQT9"/>
<dbReference type="Pfam" id="PF06817">
    <property type="entry name" value="RVT_thumb"/>
    <property type="match status" value="1"/>
</dbReference>
<keyword evidence="8" id="KW-0695">RNA-directed DNA polymerase</keyword>
<evidence type="ECO:0000256" key="5">
    <source>
        <dbReference type="ARBA" id="ARBA00022722"/>
    </source>
</evidence>
<sequence length="259" mass="29860">QWPMTRERRQITAQLVQEQLQQDHIKPSTSPWNTPIFVIPKKSGKWRLLHDLRKVNEQMWPMGALQSGMPLPTMLPVDWNITIIDLKDCFFTIPLQPQDTCHFAFTLKSINKESPDLRYEWTVLPQGMHNSPTMCQLYVGWALQPVRLKYSDMLIYHCMDDILFCSPDNITDDVLQDIVVMLGRCSLVVAPEKIQRTPPWQYLGWTIYPKTVQPQKPLVVSQIKTLADVQKPAGDLQWLRPLTGLTNADLAPFTALLRG</sequence>
<gene>
    <name evidence="10" type="ORF">M959_06675</name>
</gene>
<evidence type="ECO:0000313" key="10">
    <source>
        <dbReference type="EMBL" id="KFU92039.1"/>
    </source>
</evidence>
<dbReference type="GO" id="GO:0004523">
    <property type="term" value="F:RNA-DNA hybrid ribonuclease activity"/>
    <property type="evidence" value="ECO:0007669"/>
    <property type="project" value="UniProtKB-EC"/>
</dbReference>
<dbReference type="Gene3D" id="3.10.10.10">
    <property type="entry name" value="HIV Type 1 Reverse Transcriptase, subunit A, domain 1"/>
    <property type="match status" value="1"/>
</dbReference>
<evidence type="ECO:0000256" key="8">
    <source>
        <dbReference type="ARBA" id="ARBA00022918"/>
    </source>
</evidence>
<dbReference type="GO" id="GO:0003964">
    <property type="term" value="F:RNA-directed DNA polymerase activity"/>
    <property type="evidence" value="ECO:0007669"/>
    <property type="project" value="UniProtKB-KW"/>
</dbReference>
<dbReference type="PANTHER" id="PTHR41694">
    <property type="entry name" value="ENDOGENOUS RETROVIRUS GROUP K MEMBER POL PROTEIN"/>
    <property type="match status" value="1"/>
</dbReference>
<keyword evidence="7" id="KW-0378">Hydrolase</keyword>
<organism evidence="10 11">
    <name type="scientific">Chaetura pelagica</name>
    <name type="common">Chimney swift</name>
    <name type="synonym">Hirundo pelagica</name>
    <dbReference type="NCBI Taxonomy" id="8897"/>
    <lineage>
        <taxon>Eukaryota</taxon>
        <taxon>Metazoa</taxon>
        <taxon>Chordata</taxon>
        <taxon>Craniata</taxon>
        <taxon>Vertebrata</taxon>
        <taxon>Euteleostomi</taxon>
        <taxon>Archelosauria</taxon>
        <taxon>Archosauria</taxon>
        <taxon>Dinosauria</taxon>
        <taxon>Saurischia</taxon>
        <taxon>Theropoda</taxon>
        <taxon>Coelurosauria</taxon>
        <taxon>Aves</taxon>
        <taxon>Neognathae</taxon>
        <taxon>Neoaves</taxon>
        <taxon>Strisores</taxon>
        <taxon>Apodiformes</taxon>
        <taxon>Apodidae</taxon>
        <taxon>Apodinae</taxon>
        <taxon>Chaetura</taxon>
    </lineage>
</organism>
<evidence type="ECO:0000256" key="6">
    <source>
        <dbReference type="ARBA" id="ARBA00022759"/>
    </source>
</evidence>
<dbReference type="InterPro" id="IPR000477">
    <property type="entry name" value="RT_dom"/>
</dbReference>
<dbReference type="GO" id="GO:0035613">
    <property type="term" value="F:RNA stem-loop binding"/>
    <property type="evidence" value="ECO:0007669"/>
    <property type="project" value="TreeGrafter"/>
</dbReference>
<dbReference type="SUPFAM" id="SSF56672">
    <property type="entry name" value="DNA/RNA polymerases"/>
    <property type="match status" value="1"/>
</dbReference>
<comment type="similarity">
    <text evidence="1">Belongs to the beta type-B retroviral polymerase family. HERV class-II K(HML-2) pol subfamily.</text>
</comment>
<dbReference type="PROSITE" id="PS50878">
    <property type="entry name" value="RT_POL"/>
    <property type="match status" value="1"/>
</dbReference>
<dbReference type="PANTHER" id="PTHR41694:SF3">
    <property type="entry name" value="RNA-DIRECTED DNA POLYMERASE-RELATED"/>
    <property type="match status" value="1"/>
</dbReference>
<feature type="non-terminal residue" evidence="10">
    <location>
        <position position="1"/>
    </location>
</feature>
<dbReference type="EMBL" id="KN126708">
    <property type="protein sequence ID" value="KFU92039.1"/>
    <property type="molecule type" value="Genomic_DNA"/>
</dbReference>
<dbReference type="InterPro" id="IPR010661">
    <property type="entry name" value="RVT_thumb"/>
</dbReference>
<accession>A0A093BQT9</accession>
<proteinExistence type="inferred from homology"/>
<keyword evidence="5" id="KW-0540">Nuclease</keyword>
<evidence type="ECO:0000256" key="3">
    <source>
        <dbReference type="ARBA" id="ARBA00022679"/>
    </source>
</evidence>
<evidence type="ECO:0000259" key="9">
    <source>
        <dbReference type="PROSITE" id="PS50878"/>
    </source>
</evidence>
<evidence type="ECO:0000313" key="11">
    <source>
        <dbReference type="Proteomes" id="UP000031515"/>
    </source>
</evidence>
<keyword evidence="6" id="KW-0255">Endonuclease</keyword>
<keyword evidence="4" id="KW-0548">Nucleotidyltransferase</keyword>
<keyword evidence="11" id="KW-1185">Reference proteome</keyword>
<feature type="domain" description="Reverse transcriptase" evidence="9">
    <location>
        <begin position="20"/>
        <end position="207"/>
    </location>
</feature>
<dbReference type="Proteomes" id="UP000031515">
    <property type="component" value="Unassembled WGS sequence"/>
</dbReference>
<reference evidence="11" key="2">
    <citation type="journal article" date="2014" name="Science">
        <title>Comparative genomics reveals insights into avian genome evolution and adaptation.</title>
        <authorList>
            <consortium name="Avian Genome Consortium"/>
            <person name="Zhang G."/>
            <person name="Li C."/>
            <person name="Li Q."/>
            <person name="Li B."/>
            <person name="Larkin D.M."/>
            <person name="Lee C."/>
            <person name="Storz J.F."/>
            <person name="Antunes A."/>
            <person name="Greenwold M.J."/>
            <person name="Meredith R.W."/>
            <person name="Odeen A."/>
            <person name="Cui J."/>
            <person name="Zhou Q."/>
            <person name="Xu L."/>
            <person name="Pan H."/>
            <person name="Wang Z."/>
            <person name="Jin L."/>
            <person name="Zhang P."/>
            <person name="Hu H."/>
            <person name="Yang W."/>
            <person name="Hu J."/>
            <person name="Xiao J."/>
            <person name="Yang Z."/>
            <person name="Liu Y."/>
            <person name="Xie Q."/>
            <person name="Yu H."/>
            <person name="Lian J."/>
            <person name="Wen P."/>
            <person name="Zhang F."/>
            <person name="Li H."/>
            <person name="Zeng Y."/>
            <person name="Xiong Z."/>
            <person name="Liu S."/>
            <person name="Zhou L."/>
            <person name="Huang Z."/>
            <person name="An N."/>
            <person name="Wang J."/>
            <person name="Zheng Q."/>
            <person name="Xiong Y."/>
            <person name="Wang G."/>
            <person name="Wang B."/>
            <person name="Wang J."/>
            <person name="Fan Y."/>
            <person name="da Fonseca R.R."/>
            <person name="Alfaro-Nunez A."/>
            <person name="Schubert M."/>
            <person name="Orlando L."/>
            <person name="Mourier T."/>
            <person name="Howard J.T."/>
            <person name="Ganapathy G."/>
            <person name="Pfenning A."/>
            <person name="Whitney O."/>
            <person name="Rivas M.V."/>
            <person name="Hara E."/>
            <person name="Smith J."/>
            <person name="Farre M."/>
            <person name="Narayan J."/>
            <person name="Slavov G."/>
            <person name="Romanov M.N."/>
            <person name="Borges R."/>
            <person name="Machado J.P."/>
            <person name="Khan I."/>
            <person name="Springer M.S."/>
            <person name="Gatesy J."/>
            <person name="Hoffmann F.G."/>
            <person name="Opazo J.C."/>
            <person name="Hastad O."/>
            <person name="Sawyer R.H."/>
            <person name="Kim H."/>
            <person name="Kim K.W."/>
            <person name="Kim H.J."/>
            <person name="Cho S."/>
            <person name="Li N."/>
            <person name="Huang Y."/>
            <person name="Bruford M.W."/>
            <person name="Zhan X."/>
            <person name="Dixon A."/>
            <person name="Bertelsen M.F."/>
            <person name="Derryberry E."/>
            <person name="Warren W."/>
            <person name="Wilson R.K."/>
            <person name="Li S."/>
            <person name="Ray D.A."/>
            <person name="Green R.E."/>
            <person name="O'Brien S.J."/>
            <person name="Griffin D."/>
            <person name="Johnson W.E."/>
            <person name="Haussler D."/>
            <person name="Ryder O.A."/>
            <person name="Willerslev E."/>
            <person name="Graves G.R."/>
            <person name="Alstrom P."/>
            <person name="Fjeldsa J."/>
            <person name="Mindell D.P."/>
            <person name="Edwards S.V."/>
            <person name="Braun E.L."/>
            <person name="Rahbek C."/>
            <person name="Burt D.W."/>
            <person name="Houde P."/>
            <person name="Zhang Y."/>
            <person name="Yang H."/>
            <person name="Wang J."/>
            <person name="Jarvis E.D."/>
            <person name="Gilbert M.T."/>
            <person name="Wang J."/>
        </authorList>
    </citation>
    <scope>NUCLEOTIDE SEQUENCE [LARGE SCALE GENOMIC DNA]</scope>
</reference>
<evidence type="ECO:0000256" key="4">
    <source>
        <dbReference type="ARBA" id="ARBA00022695"/>
    </source>
</evidence>
<dbReference type="InterPro" id="IPR043502">
    <property type="entry name" value="DNA/RNA_pol_sf"/>
</dbReference>
<evidence type="ECO:0000256" key="7">
    <source>
        <dbReference type="ARBA" id="ARBA00022801"/>
    </source>
</evidence>
<protein>
    <recommendedName>
        <fullName evidence="2">ribonuclease H</fullName>
        <ecNumber evidence="2">3.1.26.4</ecNumber>
    </recommendedName>
</protein>
<reference evidence="10 11" key="1">
    <citation type="submission" date="2013-08" db="EMBL/GenBank/DDBJ databases">
        <title>Genome evolution of avian class.</title>
        <authorList>
            <person name="Zhang G."/>
            <person name="Li C."/>
        </authorList>
    </citation>
    <scope>NUCLEOTIDE SEQUENCE [LARGE SCALE GENOMIC DNA]</scope>
    <source>
        <strain evidence="10">M959</strain>
    </source>
</reference>
<name>A0A093BQT9_CHAPE</name>
<dbReference type="Pfam" id="PF00078">
    <property type="entry name" value="RVT_1"/>
    <property type="match status" value="1"/>
</dbReference>
<dbReference type="InterPro" id="IPR043128">
    <property type="entry name" value="Rev_trsase/Diguanyl_cyclase"/>
</dbReference>
<keyword evidence="3" id="KW-0808">Transferase</keyword>
<evidence type="ECO:0000256" key="2">
    <source>
        <dbReference type="ARBA" id="ARBA00012180"/>
    </source>
</evidence>
<feature type="non-terminal residue" evidence="10">
    <location>
        <position position="259"/>
    </location>
</feature>
<dbReference type="EC" id="3.1.26.4" evidence="2"/>
<dbReference type="Gene3D" id="3.30.70.270">
    <property type="match status" value="2"/>
</dbReference>